<keyword evidence="3" id="KW-1185">Reference proteome</keyword>
<comment type="caution">
    <text evidence="2">The sequence shown here is derived from an EMBL/GenBank/DDBJ whole genome shotgun (WGS) entry which is preliminary data.</text>
</comment>
<sequence length="78" mass="8578">MYQSDNSMNDAELIELDDSPVIDPTTLSDSKLETNNSTHTSIKIDNLNNFGLNQNSSYIEQDGVSMDMTSSPKTATTM</sequence>
<feature type="compositionally biased region" description="Polar residues" evidence="1">
    <location>
        <begin position="25"/>
        <end position="34"/>
    </location>
</feature>
<evidence type="ECO:0000256" key="1">
    <source>
        <dbReference type="SAM" id="MobiDB-lite"/>
    </source>
</evidence>
<feature type="region of interest" description="Disordered" evidence="1">
    <location>
        <begin position="1"/>
        <end position="34"/>
    </location>
</feature>
<reference evidence="2 3" key="1">
    <citation type="journal article" date="2018" name="Sci. Rep.">
        <title>Genomic signatures of local adaptation to the degree of environmental predictability in rotifers.</title>
        <authorList>
            <person name="Franch-Gras L."/>
            <person name="Hahn C."/>
            <person name="Garcia-Roger E.M."/>
            <person name="Carmona M.J."/>
            <person name="Serra M."/>
            <person name="Gomez A."/>
        </authorList>
    </citation>
    <scope>NUCLEOTIDE SEQUENCE [LARGE SCALE GENOMIC DNA]</scope>
    <source>
        <strain evidence="2">HYR1</strain>
    </source>
</reference>
<dbReference type="AlphaFoldDB" id="A0A3M7QWS9"/>
<evidence type="ECO:0000313" key="2">
    <source>
        <dbReference type="EMBL" id="RNA15816.1"/>
    </source>
</evidence>
<dbReference type="EMBL" id="REGN01004882">
    <property type="protein sequence ID" value="RNA15816.1"/>
    <property type="molecule type" value="Genomic_DNA"/>
</dbReference>
<gene>
    <name evidence="2" type="ORF">BpHYR1_026455</name>
</gene>
<name>A0A3M7QWS9_BRAPC</name>
<dbReference type="Proteomes" id="UP000276133">
    <property type="component" value="Unassembled WGS sequence"/>
</dbReference>
<evidence type="ECO:0000313" key="3">
    <source>
        <dbReference type="Proteomes" id="UP000276133"/>
    </source>
</evidence>
<proteinExistence type="predicted"/>
<organism evidence="2 3">
    <name type="scientific">Brachionus plicatilis</name>
    <name type="common">Marine rotifer</name>
    <name type="synonym">Brachionus muelleri</name>
    <dbReference type="NCBI Taxonomy" id="10195"/>
    <lineage>
        <taxon>Eukaryota</taxon>
        <taxon>Metazoa</taxon>
        <taxon>Spiralia</taxon>
        <taxon>Gnathifera</taxon>
        <taxon>Rotifera</taxon>
        <taxon>Eurotatoria</taxon>
        <taxon>Monogononta</taxon>
        <taxon>Pseudotrocha</taxon>
        <taxon>Ploima</taxon>
        <taxon>Brachionidae</taxon>
        <taxon>Brachionus</taxon>
    </lineage>
</organism>
<accession>A0A3M7QWS9</accession>
<protein>
    <submittedName>
        <fullName evidence="2">Uncharacterized protein</fullName>
    </submittedName>
</protein>